<dbReference type="GO" id="GO:0006281">
    <property type="term" value="P:DNA repair"/>
    <property type="evidence" value="ECO:0007669"/>
    <property type="project" value="TreeGrafter"/>
</dbReference>
<keyword evidence="5" id="KW-1185">Reference proteome</keyword>
<accession>A0A8X8CYK2</accession>
<protein>
    <submittedName>
        <fullName evidence="4">Uncharacterized protein</fullName>
    </submittedName>
</protein>
<evidence type="ECO:0000256" key="2">
    <source>
        <dbReference type="ARBA" id="ARBA00022801"/>
    </source>
</evidence>
<keyword evidence="1" id="KW-0547">Nucleotide-binding</keyword>
<proteinExistence type="predicted"/>
<dbReference type="PANTHER" id="PTHR45626:SF22">
    <property type="entry name" value="DNA REPAIR PROTEIN RAD5"/>
    <property type="match status" value="1"/>
</dbReference>
<comment type="caution">
    <text evidence="4">The sequence shown here is derived from an EMBL/GenBank/DDBJ whole genome shotgun (WGS) entry which is preliminary data.</text>
</comment>
<evidence type="ECO:0000256" key="1">
    <source>
        <dbReference type="ARBA" id="ARBA00022741"/>
    </source>
</evidence>
<evidence type="ECO:0000313" key="4">
    <source>
        <dbReference type="EMBL" id="KAG6780696.1"/>
    </source>
</evidence>
<dbReference type="InterPro" id="IPR050628">
    <property type="entry name" value="SNF2_RAD54_helicase_TF"/>
</dbReference>
<dbReference type="EMBL" id="JAAWWB010000006">
    <property type="protein sequence ID" value="KAG6780696.1"/>
    <property type="molecule type" value="Genomic_DNA"/>
</dbReference>
<sequence length="411" mass="45634">MSTRTGTGIRVQTHVRKELADENVVEVETGDFPEEKDWYLVGGSLVTASSTTKGRKLVDNESSILVSLVLAPSTIDRALFDSLLKDLERLPMEWGKSVVPLVCSGKVIVRGRCVAAPENLQMLQDVVLYVSFYVHQSIFTELCISTWRLDAPSNIDPTAHPLATLFKLLDMKPYQKDPEEDAVMLHVVKRGSGCQQDQEKDEQAFSESSLNKLVGDGASMDPTCNLKPYQKQALYWMAESEKGNKAEKAAETLNPCWAAYRISDKRASSPSIYLNIFSGEATTQFPTASQMTKGGQDQAKEALTQKKRVNRIENPRTKKTMPKAKGGTLIICPMALLGQWKVILFPSCCLLCQDELETHSEPGSISIFVHYGGYKTNNPRIISGYDVVLTTYGVLTEAYKHDMENSIFNMG</sequence>
<dbReference type="PANTHER" id="PTHR45626">
    <property type="entry name" value="TRANSCRIPTION TERMINATION FACTOR 2-RELATED"/>
    <property type="match status" value="1"/>
</dbReference>
<keyword evidence="2" id="KW-0378">Hydrolase</keyword>
<dbReference type="GO" id="GO:0008094">
    <property type="term" value="F:ATP-dependent activity, acting on DNA"/>
    <property type="evidence" value="ECO:0007669"/>
    <property type="project" value="TreeGrafter"/>
</dbReference>
<keyword evidence="3" id="KW-0067">ATP-binding</keyword>
<dbReference type="GO" id="GO:0005634">
    <property type="term" value="C:nucleus"/>
    <property type="evidence" value="ECO:0007669"/>
    <property type="project" value="TreeGrafter"/>
</dbReference>
<dbReference type="GO" id="GO:0016787">
    <property type="term" value="F:hydrolase activity"/>
    <property type="evidence" value="ECO:0007669"/>
    <property type="project" value="UniProtKB-KW"/>
</dbReference>
<gene>
    <name evidence="4" type="ORF">POTOM_013564</name>
</gene>
<evidence type="ECO:0000313" key="5">
    <source>
        <dbReference type="Proteomes" id="UP000886885"/>
    </source>
</evidence>
<dbReference type="Proteomes" id="UP000886885">
    <property type="component" value="Chromosome 3D"/>
</dbReference>
<dbReference type="AlphaFoldDB" id="A0A8X8CYK2"/>
<reference evidence="4" key="1">
    <citation type="journal article" date="2020" name="bioRxiv">
        <title>Hybrid origin of Populus tomentosa Carr. identified through genome sequencing and phylogenomic analysis.</title>
        <authorList>
            <person name="An X."/>
            <person name="Gao K."/>
            <person name="Chen Z."/>
            <person name="Li J."/>
            <person name="Yang X."/>
            <person name="Yang X."/>
            <person name="Zhou J."/>
            <person name="Guo T."/>
            <person name="Zhao T."/>
            <person name="Huang S."/>
            <person name="Miao D."/>
            <person name="Khan W.U."/>
            <person name="Rao P."/>
            <person name="Ye M."/>
            <person name="Lei B."/>
            <person name="Liao W."/>
            <person name="Wang J."/>
            <person name="Ji L."/>
            <person name="Li Y."/>
            <person name="Guo B."/>
            <person name="Mustafa N.S."/>
            <person name="Li S."/>
            <person name="Yun Q."/>
            <person name="Keller S.R."/>
            <person name="Mao J."/>
            <person name="Zhang R."/>
            <person name="Strauss S.H."/>
        </authorList>
    </citation>
    <scope>NUCLEOTIDE SEQUENCE</scope>
    <source>
        <strain evidence="4">GM15</strain>
        <tissue evidence="4">Leaf</tissue>
    </source>
</reference>
<organism evidence="4 5">
    <name type="scientific">Populus tomentosa</name>
    <name type="common">Chinese white poplar</name>
    <dbReference type="NCBI Taxonomy" id="118781"/>
    <lineage>
        <taxon>Eukaryota</taxon>
        <taxon>Viridiplantae</taxon>
        <taxon>Streptophyta</taxon>
        <taxon>Embryophyta</taxon>
        <taxon>Tracheophyta</taxon>
        <taxon>Spermatophyta</taxon>
        <taxon>Magnoliopsida</taxon>
        <taxon>eudicotyledons</taxon>
        <taxon>Gunneridae</taxon>
        <taxon>Pentapetalae</taxon>
        <taxon>rosids</taxon>
        <taxon>fabids</taxon>
        <taxon>Malpighiales</taxon>
        <taxon>Salicaceae</taxon>
        <taxon>Saliceae</taxon>
        <taxon>Populus</taxon>
    </lineage>
</organism>
<evidence type="ECO:0000256" key="3">
    <source>
        <dbReference type="ARBA" id="ARBA00022840"/>
    </source>
</evidence>
<dbReference type="OrthoDB" id="448448at2759"/>
<name>A0A8X8CYK2_POPTO</name>
<dbReference type="GO" id="GO:0005524">
    <property type="term" value="F:ATP binding"/>
    <property type="evidence" value="ECO:0007669"/>
    <property type="project" value="UniProtKB-KW"/>
</dbReference>